<dbReference type="InterPro" id="IPR005139">
    <property type="entry name" value="PCRF"/>
</dbReference>
<feature type="coiled-coil region" evidence="5">
    <location>
        <begin position="255"/>
        <end position="282"/>
    </location>
</feature>
<dbReference type="GO" id="GO:0005737">
    <property type="term" value="C:cytoplasm"/>
    <property type="evidence" value="ECO:0007669"/>
    <property type="project" value="UniProtKB-SubCell"/>
</dbReference>
<keyword evidence="4" id="KW-0963">Cytoplasm</keyword>
<organism evidence="7 8">
    <name type="scientific">candidate division WWE3 bacterium CG10_big_fil_rev_8_21_14_0_10_32_10</name>
    <dbReference type="NCBI Taxonomy" id="1975090"/>
    <lineage>
        <taxon>Bacteria</taxon>
        <taxon>Katanobacteria</taxon>
    </lineage>
</organism>
<reference evidence="7 8" key="1">
    <citation type="submission" date="2017-09" db="EMBL/GenBank/DDBJ databases">
        <title>Depth-based differentiation of microbial function through sediment-hosted aquifers and enrichment of novel symbionts in the deep terrestrial subsurface.</title>
        <authorList>
            <person name="Probst A.J."/>
            <person name="Ladd B."/>
            <person name="Jarett J.K."/>
            <person name="Geller-Mcgrath D.E."/>
            <person name="Sieber C.M."/>
            <person name="Emerson J.B."/>
            <person name="Anantharaman K."/>
            <person name="Thomas B.C."/>
            <person name="Malmstrom R."/>
            <person name="Stieglmeier M."/>
            <person name="Klingl A."/>
            <person name="Woyke T."/>
            <person name="Ryan C.M."/>
            <person name="Banfield J.F."/>
        </authorList>
    </citation>
    <scope>NUCLEOTIDE SEQUENCE [LARGE SCALE GENOMIC DNA]</scope>
    <source>
        <strain evidence="7">CG10_big_fil_rev_8_21_14_0_10_32_10</strain>
    </source>
</reference>
<feature type="coiled-coil region" evidence="5">
    <location>
        <begin position="57"/>
        <end position="84"/>
    </location>
</feature>
<dbReference type="HAMAP" id="MF_00094">
    <property type="entry name" value="Rel_fac_2"/>
    <property type="match status" value="1"/>
</dbReference>
<evidence type="ECO:0000313" key="8">
    <source>
        <dbReference type="Proteomes" id="UP000230214"/>
    </source>
</evidence>
<name>A0A2H0R9H0_UNCKA</name>
<evidence type="ECO:0000256" key="5">
    <source>
        <dbReference type="SAM" id="Coils"/>
    </source>
</evidence>
<dbReference type="Pfam" id="PF03462">
    <property type="entry name" value="PCRF"/>
    <property type="match status" value="1"/>
</dbReference>
<dbReference type="PANTHER" id="PTHR43116">
    <property type="entry name" value="PEPTIDE CHAIN RELEASE FACTOR 2"/>
    <property type="match status" value="1"/>
</dbReference>
<dbReference type="InterPro" id="IPR000352">
    <property type="entry name" value="Pep_chain_release_fac_I"/>
</dbReference>
<evidence type="ECO:0000256" key="3">
    <source>
        <dbReference type="ARBA" id="ARBA00022917"/>
    </source>
</evidence>
<accession>A0A2H0R9H0</accession>
<dbReference type="InterPro" id="IPR004374">
    <property type="entry name" value="PrfB"/>
</dbReference>
<dbReference type="GO" id="GO:0016149">
    <property type="term" value="F:translation release factor activity, codon specific"/>
    <property type="evidence" value="ECO:0007669"/>
    <property type="project" value="UniProtKB-UniRule"/>
</dbReference>
<proteinExistence type="inferred from homology"/>
<comment type="similarity">
    <text evidence="1 4">Belongs to the prokaryotic/mitochondrial release factor family.</text>
</comment>
<comment type="function">
    <text evidence="4">Peptide chain release factor 2 directs the termination of translation in response to the peptide chain termination codons UGA and UAA.</text>
</comment>
<evidence type="ECO:0000256" key="2">
    <source>
        <dbReference type="ARBA" id="ARBA00022481"/>
    </source>
</evidence>
<sequence length="335" mass="38768">MELSERLKKLKMSLDIPKKEEELKSFEKDMSREDFWQDSDRASNVSKRYKNIRDILEKVLNIELLIYNNNLAEAEKNIDELENLTYLSGKYDDRNVFFSIHSGQGGVEAMDWAQMLEKMYLSYFEKMDYLYKELDKSYGEEAGIKSAYYYVSGYMVYGYLKNESGVHRLVRQSPFNANNLRQTSFAKVEVIPEVPLKDVTINESDLEVTTMHSSGAGGQNVNKVETAVRIKHKPTGIIVTCQSERFQPRNKEIALQLLQSKLNDLEEQNRSENEKKIKGENKQASWGNQIRSYILHPYKMVRDHRSDIKVSDAEAVLNGEISEFIEGNLRILSGK</sequence>
<dbReference type="SMART" id="SM00937">
    <property type="entry name" value="PCRF"/>
    <property type="match status" value="1"/>
</dbReference>
<feature type="domain" description="Prokaryotic-type class I peptide chain release factors" evidence="6">
    <location>
        <begin position="212"/>
        <end position="228"/>
    </location>
</feature>
<dbReference type="PROSITE" id="PS00745">
    <property type="entry name" value="RF_PROK_I"/>
    <property type="match status" value="1"/>
</dbReference>
<comment type="subcellular location">
    <subcellularLocation>
        <location evidence="4">Cytoplasm</location>
    </subcellularLocation>
</comment>
<keyword evidence="3 4" id="KW-0648">Protein biosynthesis</keyword>
<feature type="modified residue" description="N5-methylglutamine" evidence="4">
    <location>
        <position position="219"/>
    </location>
</feature>
<dbReference type="EMBL" id="PCXU01000036">
    <property type="protein sequence ID" value="PIR43158.1"/>
    <property type="molecule type" value="Genomic_DNA"/>
</dbReference>
<protein>
    <recommendedName>
        <fullName evidence="4">Peptide chain release factor 2</fullName>
        <shortName evidence="4">RF-2</shortName>
    </recommendedName>
</protein>
<dbReference type="SUPFAM" id="SSF75620">
    <property type="entry name" value="Release factor"/>
    <property type="match status" value="1"/>
</dbReference>
<dbReference type="InterPro" id="IPR045853">
    <property type="entry name" value="Pep_chain_release_fac_I_sf"/>
</dbReference>
<evidence type="ECO:0000313" key="7">
    <source>
        <dbReference type="EMBL" id="PIR43158.1"/>
    </source>
</evidence>
<dbReference type="Gene3D" id="1.20.58.410">
    <property type="entry name" value="Release factor"/>
    <property type="match status" value="1"/>
</dbReference>
<evidence type="ECO:0000256" key="1">
    <source>
        <dbReference type="ARBA" id="ARBA00010835"/>
    </source>
</evidence>
<dbReference type="Gene3D" id="3.30.70.1660">
    <property type="match status" value="1"/>
</dbReference>
<gene>
    <name evidence="4" type="primary">prfB</name>
    <name evidence="7" type="ORF">COV24_04300</name>
</gene>
<dbReference type="Proteomes" id="UP000230214">
    <property type="component" value="Unassembled WGS sequence"/>
</dbReference>
<comment type="PTM">
    <text evidence="4">Methylated by PrmC. Methylation increases the termination efficiency of RF2.</text>
</comment>
<keyword evidence="2 4" id="KW-0488">Methylation</keyword>
<dbReference type="Gene3D" id="3.30.160.20">
    <property type="match status" value="1"/>
</dbReference>
<comment type="caution">
    <text evidence="7">The sequence shown here is derived from an EMBL/GenBank/DDBJ whole genome shotgun (WGS) entry which is preliminary data.</text>
</comment>
<dbReference type="Pfam" id="PF00472">
    <property type="entry name" value="RF-1"/>
    <property type="match status" value="1"/>
</dbReference>
<evidence type="ECO:0000259" key="6">
    <source>
        <dbReference type="PROSITE" id="PS00745"/>
    </source>
</evidence>
<evidence type="ECO:0000256" key="4">
    <source>
        <dbReference type="HAMAP-Rule" id="MF_00094"/>
    </source>
</evidence>
<keyword evidence="5" id="KW-0175">Coiled coil</keyword>
<dbReference type="PANTHER" id="PTHR43116:SF3">
    <property type="entry name" value="CLASS I PEPTIDE CHAIN RELEASE FACTOR"/>
    <property type="match status" value="1"/>
</dbReference>
<dbReference type="AlphaFoldDB" id="A0A2H0R9H0"/>